<proteinExistence type="predicted"/>
<dbReference type="Proteomes" id="UP000076586">
    <property type="component" value="Unassembled WGS sequence"/>
</dbReference>
<dbReference type="EMBL" id="BDCR01000002">
    <property type="protein sequence ID" value="GAT62492.1"/>
    <property type="molecule type" value="Genomic_DNA"/>
</dbReference>
<dbReference type="STRING" id="681398.PJIAN_251"/>
<accession>A0A170ZBH6</accession>
<name>A0A170ZBH6_9BACT</name>
<evidence type="ECO:0000313" key="2">
    <source>
        <dbReference type="Proteomes" id="UP000076586"/>
    </source>
</evidence>
<keyword evidence="2" id="KW-1185">Reference proteome</keyword>
<reference evidence="2" key="1">
    <citation type="submission" date="2016-04" db="EMBL/GenBank/DDBJ databases">
        <title>Draft genome sequence of Paludibacter jiangxiensis strain NM7.</title>
        <authorList>
            <person name="Qiu Y."/>
            <person name="Matsuura N."/>
            <person name="Ohashi A."/>
            <person name="Tourlousse M.D."/>
            <person name="Sekiguchi Y."/>
        </authorList>
    </citation>
    <scope>NUCLEOTIDE SEQUENCE [LARGE SCALE GENOMIC DNA]</scope>
    <source>
        <strain evidence="2">NM7</strain>
    </source>
</reference>
<dbReference type="AlphaFoldDB" id="A0A170ZBH6"/>
<organism evidence="1 2">
    <name type="scientific">Paludibacter jiangxiensis</name>
    <dbReference type="NCBI Taxonomy" id="681398"/>
    <lineage>
        <taxon>Bacteria</taxon>
        <taxon>Pseudomonadati</taxon>
        <taxon>Bacteroidota</taxon>
        <taxon>Bacteroidia</taxon>
        <taxon>Bacteroidales</taxon>
        <taxon>Paludibacteraceae</taxon>
        <taxon>Paludibacter</taxon>
    </lineage>
</organism>
<evidence type="ECO:0000313" key="1">
    <source>
        <dbReference type="EMBL" id="GAT62492.1"/>
    </source>
</evidence>
<protein>
    <recommendedName>
        <fullName evidence="3">DUF2971 domain-containing protein</fullName>
    </recommendedName>
</protein>
<reference evidence="2" key="2">
    <citation type="journal article" date="2017" name="Genome Announc.">
        <title>Draft genome sequence of Paludibacter jiangxiensis NM7(T), a propionate-producing fermentative bacterium.</title>
        <authorList>
            <person name="Qiu Y.-L."/>
            <person name="Tourlousse D.M."/>
            <person name="Matsuura N."/>
            <person name="Ohashi A."/>
            <person name="Sekiguchi Y."/>
        </authorList>
    </citation>
    <scope>NUCLEOTIDE SEQUENCE [LARGE SCALE GENOMIC DNA]</scope>
    <source>
        <strain evidence="2">NM7</strain>
    </source>
</reference>
<dbReference type="OrthoDB" id="1122330at2"/>
<gene>
    <name evidence="1" type="ORF">PJIAN_251</name>
</gene>
<comment type="caution">
    <text evidence="1">The sequence shown here is derived from an EMBL/GenBank/DDBJ whole genome shotgun (WGS) entry which is preliminary data.</text>
</comment>
<dbReference type="RefSeq" id="WP_068702864.1">
    <property type="nucleotide sequence ID" value="NZ_BDCR01000002.1"/>
</dbReference>
<sequence length="228" mass="27021">MIEPHEYCFSPENQEIKIWKYMDFTKFIDFIMNKTLYFTRSDRFGDSFEGTISAQDVTERNSQCGHDGQTLWTQFGKEIKKTFFVNCWHINENESYAMWKIYLNSQNGIALQTTYSKLYKCLNEVNDNIYLSTVKYDGNGDWGTYLDRMLHKKSYYSYEQELRAIVNDNIRINEDGLKIEVNINNLIENIYVAPSSPIWFQQLVKNISNYFNFDFTPINSALDCNPIY</sequence>
<evidence type="ECO:0008006" key="3">
    <source>
        <dbReference type="Google" id="ProtNLM"/>
    </source>
</evidence>